<name>A0A3B0ZCT4_9ZZZZ</name>
<dbReference type="InterPro" id="IPR045630">
    <property type="entry name" value="DUF6316"/>
</dbReference>
<dbReference type="AlphaFoldDB" id="A0A3B0ZCT4"/>
<organism evidence="2">
    <name type="scientific">hydrothermal vent metagenome</name>
    <dbReference type="NCBI Taxonomy" id="652676"/>
    <lineage>
        <taxon>unclassified sequences</taxon>
        <taxon>metagenomes</taxon>
        <taxon>ecological metagenomes</taxon>
    </lineage>
</organism>
<reference evidence="2" key="1">
    <citation type="submission" date="2018-06" db="EMBL/GenBank/DDBJ databases">
        <authorList>
            <person name="Zhirakovskaya E."/>
        </authorList>
    </citation>
    <scope>NUCLEOTIDE SEQUENCE</scope>
</reference>
<accession>A0A3B0ZCT4</accession>
<evidence type="ECO:0000259" key="1">
    <source>
        <dbReference type="Pfam" id="PF19837"/>
    </source>
</evidence>
<sequence>MEILRKGESGVIPFRTGRFFNVETKWYFSSREGIDYGPFDSKQQAEVSLDVFMQNVINVETQLKA</sequence>
<proteinExistence type="predicted"/>
<dbReference type="Pfam" id="PF19837">
    <property type="entry name" value="DUF6316"/>
    <property type="match status" value="1"/>
</dbReference>
<evidence type="ECO:0000313" key="2">
    <source>
        <dbReference type="EMBL" id="VAW91225.1"/>
    </source>
</evidence>
<dbReference type="EMBL" id="UOFT01000008">
    <property type="protein sequence ID" value="VAW91225.1"/>
    <property type="molecule type" value="Genomic_DNA"/>
</dbReference>
<feature type="domain" description="DUF6316" evidence="1">
    <location>
        <begin position="7"/>
        <end position="56"/>
    </location>
</feature>
<protein>
    <recommendedName>
        <fullName evidence="1">DUF6316 domain-containing protein</fullName>
    </recommendedName>
</protein>
<gene>
    <name evidence="2" type="ORF">MNBD_GAMMA23-1424</name>
</gene>